<dbReference type="HOGENOM" id="CLU_013265_2_1_1"/>
<keyword evidence="3" id="KW-1185">Reference proteome</keyword>
<reference evidence="3" key="1">
    <citation type="submission" date="2011-08" db="EMBL/GenBank/DDBJ databases">
        <title>The draft genome of Latimeria chalumnae.</title>
        <authorList>
            <person name="Di Palma F."/>
            <person name="Alfoldi J."/>
            <person name="Johnson J."/>
            <person name="Berlin A."/>
            <person name="Gnerre S."/>
            <person name="Jaffe D."/>
            <person name="MacCallum I."/>
            <person name="Young S."/>
            <person name="Walker B.J."/>
            <person name="Lander E."/>
            <person name="Lindblad-Toh K."/>
        </authorList>
    </citation>
    <scope>NUCLEOTIDE SEQUENCE [LARGE SCALE GENOMIC DNA]</scope>
    <source>
        <strain evidence="3">Wild caught</strain>
    </source>
</reference>
<dbReference type="EMBL" id="AFYH01248396">
    <property type="status" value="NOT_ANNOTATED_CDS"/>
    <property type="molecule type" value="Genomic_DNA"/>
</dbReference>
<evidence type="ECO:0000313" key="2">
    <source>
        <dbReference type="Ensembl" id="ENSLACP00000001766.1"/>
    </source>
</evidence>
<dbReference type="InterPro" id="IPR008906">
    <property type="entry name" value="HATC_C_dom"/>
</dbReference>
<dbReference type="Pfam" id="PF05699">
    <property type="entry name" value="Dimer_Tnp_hAT"/>
    <property type="match status" value="1"/>
</dbReference>
<dbReference type="PANTHER" id="PTHR37162">
    <property type="entry name" value="HAT FAMILY DIMERISATION DOMAINCONTAINING PROTEIN-RELATED"/>
    <property type="match status" value="1"/>
</dbReference>
<dbReference type="Ensembl" id="ENSLACT00000001779.1">
    <property type="protein sequence ID" value="ENSLACP00000001766.1"/>
    <property type="gene ID" value="ENSLACG00000001577.1"/>
</dbReference>
<dbReference type="Proteomes" id="UP000008672">
    <property type="component" value="Unassembled WGS sequence"/>
</dbReference>
<proteinExistence type="predicted"/>
<name>H2ZWJ5_LATCH</name>
<protein>
    <recommendedName>
        <fullName evidence="1">HAT C-terminal dimerisation domain-containing protein</fullName>
    </recommendedName>
</protein>
<dbReference type="PANTHER" id="PTHR37162:SF1">
    <property type="entry name" value="BED-TYPE DOMAIN-CONTAINING PROTEIN"/>
    <property type="match status" value="1"/>
</dbReference>
<dbReference type="SUPFAM" id="SSF53098">
    <property type="entry name" value="Ribonuclease H-like"/>
    <property type="match status" value="1"/>
</dbReference>
<accession>H2ZWJ5</accession>
<dbReference type="InParanoid" id="H2ZWJ5"/>
<evidence type="ECO:0000259" key="1">
    <source>
        <dbReference type="Pfam" id="PF05699"/>
    </source>
</evidence>
<dbReference type="EMBL" id="AFYH01248395">
    <property type="status" value="NOT_ANNOTATED_CDS"/>
    <property type="molecule type" value="Genomic_DNA"/>
</dbReference>
<reference evidence="2" key="2">
    <citation type="submission" date="2025-08" db="UniProtKB">
        <authorList>
            <consortium name="Ensembl"/>
        </authorList>
    </citation>
    <scope>IDENTIFICATION</scope>
</reference>
<dbReference type="AlphaFoldDB" id="H2ZWJ5"/>
<evidence type="ECO:0000313" key="3">
    <source>
        <dbReference type="Proteomes" id="UP000008672"/>
    </source>
</evidence>
<reference evidence="2" key="3">
    <citation type="submission" date="2025-09" db="UniProtKB">
        <authorList>
            <consortium name="Ensembl"/>
        </authorList>
    </citation>
    <scope>IDENTIFICATION</scope>
</reference>
<dbReference type="Bgee" id="ENSLACG00000001577">
    <property type="expression patterns" value="Expressed in pectoral fin and 1 other cell type or tissue"/>
</dbReference>
<dbReference type="InterPro" id="IPR012337">
    <property type="entry name" value="RNaseH-like_sf"/>
</dbReference>
<dbReference type="GeneTree" id="ENSGT01030000234766"/>
<sequence>ASSNTEDKLFPILIRFCKGTTREIKVGLLDLPVCTLSIADDLIRCVDQVLQRMKVPWQNCVSFSCNSTSINVGRHRSLRVHVENRAPKLYTLGCPCHLISMCFESSQFLVSEVLLWVFCYLDKSAKRNHLLKEHAEFVNVEYCKILKHSGTCWLSVGKCIERILMIMLVLRLFFQSEDLDKKQQTRDVCDLVCSPKTELYLLFVNSAITLFEDANKLLQCEAPMIHMVHGSMMELLQKVMIKFIRTEVLAEVLSLLAINYSDINNQVPNHDLLQQNSTCCALWSLQKARMTPSSSLQASWIESGLLSPDILCHEISKIISPGTEPPFPILTNLAKLVLTLPYSNADIEHLFSMVKKNKTDLRSSLSAETLCSLLKMKINCFKATTCYDTPLSPQLLSNCRATSKACSRDQS</sequence>
<feature type="domain" description="HAT C-terminal dimerisation" evidence="1">
    <location>
        <begin position="327"/>
        <end position="376"/>
    </location>
</feature>
<dbReference type="GO" id="GO:0046983">
    <property type="term" value="F:protein dimerization activity"/>
    <property type="evidence" value="ECO:0007669"/>
    <property type="project" value="InterPro"/>
</dbReference>
<organism evidence="2 3">
    <name type="scientific">Latimeria chalumnae</name>
    <name type="common">Coelacanth</name>
    <dbReference type="NCBI Taxonomy" id="7897"/>
    <lineage>
        <taxon>Eukaryota</taxon>
        <taxon>Metazoa</taxon>
        <taxon>Chordata</taxon>
        <taxon>Craniata</taxon>
        <taxon>Vertebrata</taxon>
        <taxon>Euteleostomi</taxon>
        <taxon>Coelacanthiformes</taxon>
        <taxon>Coelacanthidae</taxon>
        <taxon>Latimeria</taxon>
    </lineage>
</organism>